<keyword evidence="10" id="KW-1185">Reference proteome</keyword>
<dbReference type="GO" id="GO:0051539">
    <property type="term" value="F:4 iron, 4 sulfur cluster binding"/>
    <property type="evidence" value="ECO:0007669"/>
    <property type="project" value="UniProtKB-KW"/>
</dbReference>
<dbReference type="PROSITE" id="PS51379">
    <property type="entry name" value="4FE4S_FER_2"/>
    <property type="match status" value="1"/>
</dbReference>
<sequence length="481" mass="53470">MATLDISFKPERAHLRKPKRGLITERVVPQSVSGRYRRLKWIALVCCLAVYYVLPFIRWSRGPAQPDQAVLLDLERGRLYFFFIEIWPQEVYYLTGLLILATLVLIWLNAVAGRVWCGYFCPQTVWTDLFLLVERCIEGDRRERLKKQNAPLTARRVLEIGFKHATWLLIAMLTGGAFVLYFTDARKLLTDLAMGRASMLAYAWVGILTCTTYTLAGYAREQVCTWMCPWPRLQGAIWDPEALTVNYRDYRGEPRGSAKKATELKARGKPAGDCVDCMQCVTVCPIGIDIREGPNFACINCGLCVDACDTTMAKLGRPRGLIDYEAWSNIERGRAGEAPKRRVIRLKTISLAASIVALGGIMGASLSMRSDAKITVIHDRNPVAVRLSDGQTRNGYAVRLYNKADGERSFRLHVSGLEAASVDILGETGLLAVAPDTTRELRVLVTAPVNARQDIVFTATDAASGQAVMAQDVFIPVEGGQ</sequence>
<keyword evidence="7" id="KW-1133">Transmembrane helix</keyword>
<comment type="caution">
    <text evidence="9">The sequence shown here is derived from an EMBL/GenBank/DDBJ whole genome shotgun (WGS) entry which is preliminary data.</text>
</comment>
<keyword evidence="7" id="KW-0472">Membrane</keyword>
<dbReference type="GO" id="GO:0046872">
    <property type="term" value="F:metal ion binding"/>
    <property type="evidence" value="ECO:0007669"/>
    <property type="project" value="UniProtKB-KW"/>
</dbReference>
<evidence type="ECO:0000256" key="2">
    <source>
        <dbReference type="ARBA" id="ARBA00022485"/>
    </source>
</evidence>
<dbReference type="Gene3D" id="2.60.40.10">
    <property type="entry name" value="Immunoglobulins"/>
    <property type="match status" value="1"/>
</dbReference>
<evidence type="ECO:0000256" key="3">
    <source>
        <dbReference type="ARBA" id="ARBA00022723"/>
    </source>
</evidence>
<dbReference type="SUPFAM" id="SSF54862">
    <property type="entry name" value="4Fe-4S ferredoxins"/>
    <property type="match status" value="1"/>
</dbReference>
<dbReference type="Proteomes" id="UP000532010">
    <property type="component" value="Unassembled WGS sequence"/>
</dbReference>
<keyword evidence="1" id="KW-0813">Transport</keyword>
<keyword evidence="5" id="KW-0408">Iron</keyword>
<feature type="transmembrane region" description="Helical" evidence="7">
    <location>
        <begin position="39"/>
        <end position="57"/>
    </location>
</feature>
<evidence type="ECO:0000259" key="8">
    <source>
        <dbReference type="PROSITE" id="PS51379"/>
    </source>
</evidence>
<dbReference type="InterPro" id="IPR017900">
    <property type="entry name" value="4Fe4S_Fe_S_CS"/>
</dbReference>
<feature type="transmembrane region" description="Helical" evidence="7">
    <location>
        <begin position="349"/>
        <end position="368"/>
    </location>
</feature>
<keyword evidence="2" id="KW-0004">4Fe-4S</keyword>
<dbReference type="EMBL" id="JACHWB010000001">
    <property type="protein sequence ID" value="MBB3018198.1"/>
    <property type="molecule type" value="Genomic_DNA"/>
</dbReference>
<evidence type="ECO:0000256" key="5">
    <source>
        <dbReference type="ARBA" id="ARBA00023004"/>
    </source>
</evidence>
<dbReference type="NCBIfam" id="TIGR02745">
    <property type="entry name" value="ccoG_rdxA_fixG"/>
    <property type="match status" value="1"/>
</dbReference>
<accession>A0A7W4VJ79</accession>
<organism evidence="9 10">
    <name type="scientific">Microvirga lupini</name>
    <dbReference type="NCBI Taxonomy" id="420324"/>
    <lineage>
        <taxon>Bacteria</taxon>
        <taxon>Pseudomonadati</taxon>
        <taxon>Pseudomonadota</taxon>
        <taxon>Alphaproteobacteria</taxon>
        <taxon>Hyphomicrobiales</taxon>
        <taxon>Methylobacteriaceae</taxon>
        <taxon>Microvirga</taxon>
    </lineage>
</organism>
<dbReference type="InterPro" id="IPR014116">
    <property type="entry name" value="Cyt_c_oxidase_cbb3_FixG"/>
</dbReference>
<dbReference type="GO" id="GO:0005886">
    <property type="term" value="C:plasma membrane"/>
    <property type="evidence" value="ECO:0007669"/>
    <property type="project" value="TreeGrafter"/>
</dbReference>
<dbReference type="PANTHER" id="PTHR30176">
    <property type="entry name" value="FERREDOXIN-TYPE PROTEIN NAPH"/>
    <property type="match status" value="1"/>
</dbReference>
<feature type="transmembrane region" description="Helical" evidence="7">
    <location>
        <begin position="91"/>
        <end position="110"/>
    </location>
</feature>
<protein>
    <submittedName>
        <fullName evidence="9">Cytochrome c oxidase accessory protein FixG</fullName>
    </submittedName>
</protein>
<keyword evidence="7" id="KW-0812">Transmembrane</keyword>
<gene>
    <name evidence="9" type="ORF">FHR70_001238</name>
</gene>
<dbReference type="RefSeq" id="WP_246407805.1">
    <property type="nucleotide sequence ID" value="NZ_JACHWB010000001.1"/>
</dbReference>
<keyword evidence="6" id="KW-0411">Iron-sulfur</keyword>
<reference evidence="9 10" key="1">
    <citation type="submission" date="2020-08" db="EMBL/GenBank/DDBJ databases">
        <title>The Agave Microbiome: Exploring the role of microbial communities in plant adaptations to desert environments.</title>
        <authorList>
            <person name="Partida-Martinez L.P."/>
        </authorList>
    </citation>
    <scope>NUCLEOTIDE SEQUENCE [LARGE SCALE GENOMIC DNA]</scope>
    <source>
        <strain evidence="9 10">AT3.9</strain>
    </source>
</reference>
<evidence type="ECO:0000256" key="1">
    <source>
        <dbReference type="ARBA" id="ARBA00022448"/>
    </source>
</evidence>
<dbReference type="Pfam" id="PF13746">
    <property type="entry name" value="Fer4_18"/>
    <property type="match status" value="1"/>
</dbReference>
<dbReference type="PANTHER" id="PTHR30176:SF3">
    <property type="entry name" value="FERREDOXIN-TYPE PROTEIN NAPH"/>
    <property type="match status" value="1"/>
</dbReference>
<keyword evidence="3" id="KW-0479">Metal-binding</keyword>
<evidence type="ECO:0000313" key="9">
    <source>
        <dbReference type="EMBL" id="MBB3018198.1"/>
    </source>
</evidence>
<dbReference type="Pfam" id="PF11614">
    <property type="entry name" value="FixG_C"/>
    <property type="match status" value="1"/>
</dbReference>
<dbReference type="InterPro" id="IPR009051">
    <property type="entry name" value="Helical_ferredxn"/>
</dbReference>
<dbReference type="PROSITE" id="PS00198">
    <property type="entry name" value="4FE4S_FER_1"/>
    <property type="match status" value="1"/>
</dbReference>
<evidence type="ECO:0000256" key="7">
    <source>
        <dbReference type="SAM" id="Phobius"/>
    </source>
</evidence>
<dbReference type="AlphaFoldDB" id="A0A7W4VJ79"/>
<dbReference type="InterPro" id="IPR051684">
    <property type="entry name" value="Electron_Trans/Redox"/>
</dbReference>
<dbReference type="InterPro" id="IPR013783">
    <property type="entry name" value="Ig-like_fold"/>
</dbReference>
<feature type="transmembrane region" description="Helical" evidence="7">
    <location>
        <begin position="165"/>
        <end position="182"/>
    </location>
</feature>
<name>A0A7W4VJ79_9HYPH</name>
<evidence type="ECO:0000256" key="6">
    <source>
        <dbReference type="ARBA" id="ARBA00023014"/>
    </source>
</evidence>
<feature type="domain" description="4Fe-4S ferredoxin-type" evidence="8">
    <location>
        <begin position="288"/>
        <end position="318"/>
    </location>
</feature>
<proteinExistence type="predicted"/>
<feature type="transmembrane region" description="Helical" evidence="7">
    <location>
        <begin position="202"/>
        <end position="219"/>
    </location>
</feature>
<dbReference type="InterPro" id="IPR032879">
    <property type="entry name" value="FixG_C"/>
</dbReference>
<dbReference type="InterPro" id="IPR017896">
    <property type="entry name" value="4Fe4S_Fe-S-bd"/>
</dbReference>
<dbReference type="Pfam" id="PF12801">
    <property type="entry name" value="Fer4_5"/>
    <property type="match status" value="1"/>
</dbReference>
<evidence type="ECO:0000313" key="10">
    <source>
        <dbReference type="Proteomes" id="UP000532010"/>
    </source>
</evidence>
<keyword evidence="4" id="KW-0249">Electron transport</keyword>
<evidence type="ECO:0000256" key="4">
    <source>
        <dbReference type="ARBA" id="ARBA00022982"/>
    </source>
</evidence>
<dbReference type="Gene3D" id="1.10.1060.10">
    <property type="entry name" value="Alpha-helical ferredoxin"/>
    <property type="match status" value="1"/>
</dbReference>